<dbReference type="Proteomes" id="UP000250550">
    <property type="component" value="Unassembled WGS sequence"/>
</dbReference>
<evidence type="ECO:0000313" key="3">
    <source>
        <dbReference type="Proteomes" id="UP000250550"/>
    </source>
</evidence>
<accession>A0A329UR29</accession>
<feature type="domain" description="Virulence-associated protein E-like" evidence="1">
    <location>
        <begin position="476"/>
        <end position="693"/>
    </location>
</feature>
<comment type="caution">
    <text evidence="2">The sequence shown here is derived from an EMBL/GenBank/DDBJ whole genome shotgun (WGS) entry which is preliminary data.</text>
</comment>
<dbReference type="PANTHER" id="PTHR34985">
    <property type="entry name" value="SLR0554 PROTEIN"/>
    <property type="match status" value="1"/>
</dbReference>
<name>A0A329UR29_9FIRM</name>
<dbReference type="InterPro" id="IPR007936">
    <property type="entry name" value="VapE-like_dom"/>
</dbReference>
<gene>
    <name evidence="2" type="ORF">C4N21_03945</name>
</gene>
<sequence>MQFDRKITISAGSSRRAMVWQAQTLLISELWAKLQTPARGTEPLAEYLNMKKAQQDDLKDVGGFMAGTLSGPRRKANNVTGRDVITLDLDNIPPGGTEDVLRRVEGLSCGYCIYSTRKHSPAAPRLRVLLPLDRTASADEYEPIARKMAEYIGLELCDPTTFEVSRLMYWPSCCSDSQYIYVWKDKPLLSVKGLLGQYEDWRDCTLWPQVPGSQNLPTKLAVKQGDPEAKNGVVGAFCRTYDIYRAMDELIPGMYEPVESMPGRYTYLGGSTTGGAVIYDSGKFLYSHHATDPCSGKLVNAFDLVRLHRFGDKDDEAQPGTPTNRLPSYRAMCELATQDPDVSALMSQERYQEAVKDFEGVEATNDAEPANWMDRLEINSQTGLPKATIDNVWIILENDPLLKGKFALNQFAGRGEVLDALPWNASTKRRLWDDNDNNGLYWYMEKVHHITGNGKIDGALSLHTTQHAFNEVQDYLQSLKWDGVPRLDTLFIDYLGAEDSPYTRAVTRKAFTAAVTRAMVPGSKYDNMLILAGPQGIGKSTLLDKMSRGWFNDGIRTFEGKEASELLQGVWLVEIGELDAFRKTDVACIKQFLSLRSDRFRAAYGRHVKELPRCCVFFGTTNTSDYLRDRTGNRRFWPVDVGLAPAAKSVWTDLPGEIDQLWAEAMVRWQTGEPLFLKGEIEAAAKEAQEAHREVNTREGIILDFLERPVPEDWQNWPLDRRRMFWGGAVQGDVKLVPRDRVCALEVWCEALDGKQRDMRYSDTAEINSIIEASALWERAKGSLRFGYCGKQRGFQKVRL</sequence>
<dbReference type="EMBL" id="PRLF01000003">
    <property type="protein sequence ID" value="RAW66467.1"/>
    <property type="molecule type" value="Genomic_DNA"/>
</dbReference>
<dbReference type="PANTHER" id="PTHR34985:SF1">
    <property type="entry name" value="SLR0554 PROTEIN"/>
    <property type="match status" value="1"/>
</dbReference>
<dbReference type="RefSeq" id="WP_112121069.1">
    <property type="nucleotide sequence ID" value="NZ_PRLF01000003.1"/>
</dbReference>
<proteinExistence type="predicted"/>
<protein>
    <submittedName>
        <fullName evidence="2">Virulence-associated protein E</fullName>
    </submittedName>
</protein>
<dbReference type="AlphaFoldDB" id="A0A329UR29"/>
<dbReference type="InterPro" id="IPR027417">
    <property type="entry name" value="P-loop_NTPase"/>
</dbReference>
<dbReference type="SUPFAM" id="SSF52540">
    <property type="entry name" value="P-loop containing nucleoside triphosphate hydrolases"/>
    <property type="match status" value="1"/>
</dbReference>
<dbReference type="Pfam" id="PF05272">
    <property type="entry name" value="VapE-like_dom"/>
    <property type="match status" value="1"/>
</dbReference>
<evidence type="ECO:0000259" key="1">
    <source>
        <dbReference type="Pfam" id="PF05272"/>
    </source>
</evidence>
<evidence type="ECO:0000313" key="2">
    <source>
        <dbReference type="EMBL" id="RAW66467.1"/>
    </source>
</evidence>
<reference evidence="2 3" key="1">
    <citation type="submission" date="2018-02" db="EMBL/GenBank/DDBJ databases">
        <title>Complete genome sequencing of Faecalibacterium prausnitzii strains isolated from the human gut.</title>
        <authorList>
            <person name="Fitzgerald B.C."/>
            <person name="Shkoporov A.N."/>
            <person name="Ross P.R."/>
            <person name="Hill C."/>
        </authorList>
    </citation>
    <scope>NUCLEOTIDE SEQUENCE [LARGE SCALE GENOMIC DNA]</scope>
    <source>
        <strain evidence="2 3">APC924/119</strain>
    </source>
</reference>
<organism evidence="2 3">
    <name type="scientific">Faecalibacterium prausnitzii</name>
    <dbReference type="NCBI Taxonomy" id="853"/>
    <lineage>
        <taxon>Bacteria</taxon>
        <taxon>Bacillati</taxon>
        <taxon>Bacillota</taxon>
        <taxon>Clostridia</taxon>
        <taxon>Eubacteriales</taxon>
        <taxon>Oscillospiraceae</taxon>
        <taxon>Faecalibacterium</taxon>
    </lineage>
</organism>